<dbReference type="GO" id="GO:0005737">
    <property type="term" value="C:cytoplasm"/>
    <property type="evidence" value="ECO:0007669"/>
    <property type="project" value="TreeGrafter"/>
</dbReference>
<dbReference type="AlphaFoldDB" id="A0A1H4NU23"/>
<gene>
    <name evidence="7" type="ORF">SAMN04489806_2295</name>
</gene>
<dbReference type="SUPFAM" id="SSF51905">
    <property type="entry name" value="FAD/NAD(P)-binding domain"/>
    <property type="match status" value="2"/>
</dbReference>
<evidence type="ECO:0000256" key="2">
    <source>
        <dbReference type="ARBA" id="ARBA00022630"/>
    </source>
</evidence>
<evidence type="ECO:0000256" key="1">
    <source>
        <dbReference type="ARBA" id="ARBA00001974"/>
    </source>
</evidence>
<evidence type="ECO:0000256" key="3">
    <source>
        <dbReference type="ARBA" id="ARBA00022827"/>
    </source>
</evidence>
<sequence>MPAFVIVGGGLAAASAAEELRAQGLDGAVTVIAGESHEPYIRPPLSKEVLLGTAEADTAFVHERGWYPEHDIELLTADAATRLDPPGRTVELASGRTISYDELLLATGARARRLEVPGADLPGVHVLRTLEDSEALREALRDGGKRVVTIGGGWIGLEVTAAAATYGNDVTVVMRGEIALASALGDDLGRFFQSRHEAHGVRFVTGANATRLTGEDRVTGVDTDTGEHLAADVVVVGIGAIPNTRLAEEAALDVDDGVLADAALRTSDEHIRAAGDVANAWHPVLERRLRSEHWANAIEQGKAAARSLLGQDVSYDEVPYFYTDQYDIGMEYAGYFPLARDADVLYRGDRESGEFIAFWLRNDAVVAGMNVNVWDVNDDIKELVRSGRRIDRARLADPDVALGDV</sequence>
<evidence type="ECO:0000259" key="6">
    <source>
        <dbReference type="Pfam" id="PF14759"/>
    </source>
</evidence>
<keyword evidence="3" id="KW-0274">FAD</keyword>
<organism evidence="7 8">
    <name type="scientific">Paramicrobacterium humi</name>
    <dbReference type="NCBI Taxonomy" id="640635"/>
    <lineage>
        <taxon>Bacteria</taxon>
        <taxon>Bacillati</taxon>
        <taxon>Actinomycetota</taxon>
        <taxon>Actinomycetes</taxon>
        <taxon>Micrococcales</taxon>
        <taxon>Microbacteriaceae</taxon>
        <taxon>Paramicrobacterium</taxon>
    </lineage>
</organism>
<dbReference type="Gene3D" id="3.30.390.30">
    <property type="match status" value="1"/>
</dbReference>
<dbReference type="InterPro" id="IPR050446">
    <property type="entry name" value="FAD-oxidoreductase/Apoptosis"/>
</dbReference>
<reference evidence="7 8" key="1">
    <citation type="submission" date="2016-10" db="EMBL/GenBank/DDBJ databases">
        <authorList>
            <person name="de Groot N.N."/>
        </authorList>
    </citation>
    <scope>NUCLEOTIDE SEQUENCE [LARGE SCALE GENOMIC DNA]</scope>
    <source>
        <strain evidence="7 8">DSM 21799</strain>
    </source>
</reference>
<accession>A0A1H4NU23</accession>
<dbReference type="PANTHER" id="PTHR43557">
    <property type="entry name" value="APOPTOSIS-INDUCING FACTOR 1"/>
    <property type="match status" value="1"/>
</dbReference>
<dbReference type="SUPFAM" id="SSF55424">
    <property type="entry name" value="FAD/NAD-linked reductases, dimerisation (C-terminal) domain"/>
    <property type="match status" value="1"/>
</dbReference>
<name>A0A1H4NU23_9MICO</name>
<evidence type="ECO:0000313" key="7">
    <source>
        <dbReference type="EMBL" id="SEB98308.1"/>
    </source>
</evidence>
<dbReference type="GO" id="GO:0016651">
    <property type="term" value="F:oxidoreductase activity, acting on NAD(P)H"/>
    <property type="evidence" value="ECO:0007669"/>
    <property type="project" value="TreeGrafter"/>
</dbReference>
<proteinExistence type="predicted"/>
<dbReference type="Pfam" id="PF14759">
    <property type="entry name" value="Reductase_C"/>
    <property type="match status" value="1"/>
</dbReference>
<dbReference type="InterPro" id="IPR016156">
    <property type="entry name" value="FAD/NAD-linked_Rdtase_dimer_sf"/>
</dbReference>
<dbReference type="Gene3D" id="3.50.50.60">
    <property type="entry name" value="FAD/NAD(P)-binding domain"/>
    <property type="match status" value="2"/>
</dbReference>
<evidence type="ECO:0000256" key="4">
    <source>
        <dbReference type="ARBA" id="ARBA00023002"/>
    </source>
</evidence>
<dbReference type="RefSeq" id="WP_091184221.1">
    <property type="nucleotide sequence ID" value="NZ_FNRY01000001.1"/>
</dbReference>
<protein>
    <submittedName>
        <fullName evidence="7">Reductase C-terminal</fullName>
    </submittedName>
</protein>
<dbReference type="PRINTS" id="PR00368">
    <property type="entry name" value="FADPNR"/>
</dbReference>
<keyword evidence="8" id="KW-1185">Reference proteome</keyword>
<dbReference type="PANTHER" id="PTHR43557:SF2">
    <property type="entry name" value="RIESKE DOMAIN-CONTAINING PROTEIN-RELATED"/>
    <property type="match status" value="1"/>
</dbReference>
<comment type="cofactor">
    <cofactor evidence="1">
        <name>FAD</name>
        <dbReference type="ChEBI" id="CHEBI:57692"/>
    </cofactor>
</comment>
<dbReference type="STRING" id="640635.SAMN04489806_2295"/>
<dbReference type="InterPro" id="IPR036188">
    <property type="entry name" value="FAD/NAD-bd_sf"/>
</dbReference>
<dbReference type="PRINTS" id="PR00411">
    <property type="entry name" value="PNDRDTASEI"/>
</dbReference>
<keyword evidence="2" id="KW-0285">Flavoprotein</keyword>
<dbReference type="InterPro" id="IPR023753">
    <property type="entry name" value="FAD/NAD-binding_dom"/>
</dbReference>
<keyword evidence="4" id="KW-0560">Oxidoreductase</keyword>
<feature type="domain" description="FAD/NAD(P)-binding" evidence="5">
    <location>
        <begin position="4"/>
        <end position="301"/>
    </location>
</feature>
<feature type="domain" description="Reductase C-terminal" evidence="6">
    <location>
        <begin position="320"/>
        <end position="403"/>
    </location>
</feature>
<dbReference type="EMBL" id="FNRY01000001">
    <property type="protein sequence ID" value="SEB98308.1"/>
    <property type="molecule type" value="Genomic_DNA"/>
</dbReference>
<dbReference type="OrthoDB" id="1145at2"/>
<evidence type="ECO:0000313" key="8">
    <source>
        <dbReference type="Proteomes" id="UP000199183"/>
    </source>
</evidence>
<evidence type="ECO:0000259" key="5">
    <source>
        <dbReference type="Pfam" id="PF07992"/>
    </source>
</evidence>
<dbReference type="Pfam" id="PF07992">
    <property type="entry name" value="Pyr_redox_2"/>
    <property type="match status" value="1"/>
</dbReference>
<dbReference type="InterPro" id="IPR028202">
    <property type="entry name" value="Reductase_C"/>
</dbReference>
<dbReference type="Proteomes" id="UP000199183">
    <property type="component" value="Unassembled WGS sequence"/>
</dbReference>